<proteinExistence type="predicted"/>
<dbReference type="WBParaSite" id="ECPE_0000110901-mRNA-1">
    <property type="protein sequence ID" value="ECPE_0000110901-mRNA-1"/>
    <property type="gene ID" value="ECPE_0000110901"/>
</dbReference>
<protein>
    <submittedName>
        <fullName evidence="3">Reverse transcriptase domain-containing protein</fullName>
    </submittedName>
</protein>
<evidence type="ECO:0000313" key="1">
    <source>
        <dbReference type="EMBL" id="VDP33371.1"/>
    </source>
</evidence>
<dbReference type="Proteomes" id="UP000272942">
    <property type="component" value="Unassembled WGS sequence"/>
</dbReference>
<organism evidence="3">
    <name type="scientific">Echinostoma caproni</name>
    <dbReference type="NCBI Taxonomy" id="27848"/>
    <lineage>
        <taxon>Eukaryota</taxon>
        <taxon>Metazoa</taxon>
        <taxon>Spiralia</taxon>
        <taxon>Lophotrochozoa</taxon>
        <taxon>Platyhelminthes</taxon>
        <taxon>Trematoda</taxon>
        <taxon>Digenea</taxon>
        <taxon>Plagiorchiida</taxon>
        <taxon>Echinostomata</taxon>
        <taxon>Echinostomatoidea</taxon>
        <taxon>Echinostomatidae</taxon>
        <taxon>Echinostoma</taxon>
    </lineage>
</organism>
<evidence type="ECO:0000313" key="2">
    <source>
        <dbReference type="Proteomes" id="UP000272942"/>
    </source>
</evidence>
<gene>
    <name evidence="1" type="ORF">ECPE_LOCUS1109</name>
</gene>
<keyword evidence="2" id="KW-1185">Reference proteome</keyword>
<dbReference type="AlphaFoldDB" id="A0A183A2C4"/>
<reference evidence="3" key="1">
    <citation type="submission" date="2016-06" db="UniProtKB">
        <authorList>
            <consortium name="WormBaseParasite"/>
        </authorList>
    </citation>
    <scope>IDENTIFICATION</scope>
</reference>
<sequence>MAVDNQDVLQELTGPNRIKAVGPDGIHPAIVQPLGDVIVGLIFELFKELLRLGTVPNDWNKATLMAIHNSGSRQVAENNRPLGNSFANVSSPAEVTSSEILSNTPVIPRRGHTYVELISEGFDRTYLQSSVKEHIELQTKTPCKAN</sequence>
<name>A0A183A2C4_9TREM</name>
<reference evidence="1 2" key="2">
    <citation type="submission" date="2018-11" db="EMBL/GenBank/DDBJ databases">
        <authorList>
            <consortium name="Pathogen Informatics"/>
        </authorList>
    </citation>
    <scope>NUCLEOTIDE SEQUENCE [LARGE SCALE GENOMIC DNA]</scope>
    <source>
        <strain evidence="1 2">Egypt</strain>
    </source>
</reference>
<dbReference type="OrthoDB" id="6243574at2759"/>
<evidence type="ECO:0000313" key="3">
    <source>
        <dbReference type="WBParaSite" id="ECPE_0000110901-mRNA-1"/>
    </source>
</evidence>
<accession>A0A183A2C4</accession>
<dbReference type="EMBL" id="UZAN01005378">
    <property type="protein sequence ID" value="VDP33371.1"/>
    <property type="molecule type" value="Genomic_DNA"/>
</dbReference>